<reference evidence="3" key="1">
    <citation type="journal article" date="2023" name="Mol. Phylogenet. Evol.">
        <title>Genome-scale phylogeny and comparative genomics of the fungal order Sordariales.</title>
        <authorList>
            <person name="Hensen N."/>
            <person name="Bonometti L."/>
            <person name="Westerberg I."/>
            <person name="Brannstrom I.O."/>
            <person name="Guillou S."/>
            <person name="Cros-Aarteil S."/>
            <person name="Calhoun S."/>
            <person name="Haridas S."/>
            <person name="Kuo A."/>
            <person name="Mondo S."/>
            <person name="Pangilinan J."/>
            <person name="Riley R."/>
            <person name="LaButti K."/>
            <person name="Andreopoulos B."/>
            <person name="Lipzen A."/>
            <person name="Chen C."/>
            <person name="Yan M."/>
            <person name="Daum C."/>
            <person name="Ng V."/>
            <person name="Clum A."/>
            <person name="Steindorff A."/>
            <person name="Ohm R.A."/>
            <person name="Martin F."/>
            <person name="Silar P."/>
            <person name="Natvig D.O."/>
            <person name="Lalanne C."/>
            <person name="Gautier V."/>
            <person name="Ament-Velasquez S.L."/>
            <person name="Kruys A."/>
            <person name="Hutchinson M.I."/>
            <person name="Powell A.J."/>
            <person name="Barry K."/>
            <person name="Miller A.N."/>
            <person name="Grigoriev I.V."/>
            <person name="Debuchy R."/>
            <person name="Gladieux P."/>
            <person name="Hiltunen Thoren M."/>
            <person name="Johannesson H."/>
        </authorList>
    </citation>
    <scope>NUCLEOTIDE SEQUENCE</scope>
    <source>
        <strain evidence="3">PSN309</strain>
    </source>
</reference>
<dbReference type="Proteomes" id="UP001302126">
    <property type="component" value="Unassembled WGS sequence"/>
</dbReference>
<accession>A0AAN7AI23</accession>
<dbReference type="GO" id="GO:0005524">
    <property type="term" value="F:ATP binding"/>
    <property type="evidence" value="ECO:0007669"/>
    <property type="project" value="InterPro"/>
</dbReference>
<keyword evidence="4" id="KW-1185">Reference proteome</keyword>
<organism evidence="3 4">
    <name type="scientific">Podospora australis</name>
    <dbReference type="NCBI Taxonomy" id="1536484"/>
    <lineage>
        <taxon>Eukaryota</taxon>
        <taxon>Fungi</taxon>
        <taxon>Dikarya</taxon>
        <taxon>Ascomycota</taxon>
        <taxon>Pezizomycotina</taxon>
        <taxon>Sordariomycetes</taxon>
        <taxon>Sordariomycetidae</taxon>
        <taxon>Sordariales</taxon>
        <taxon>Podosporaceae</taxon>
        <taxon>Podospora</taxon>
    </lineage>
</organism>
<feature type="compositionally biased region" description="Gly residues" evidence="1">
    <location>
        <begin position="894"/>
        <end position="904"/>
    </location>
</feature>
<dbReference type="InterPro" id="IPR003593">
    <property type="entry name" value="AAA+_ATPase"/>
</dbReference>
<dbReference type="Pfam" id="PF00004">
    <property type="entry name" value="AAA"/>
    <property type="match status" value="1"/>
</dbReference>
<evidence type="ECO:0000256" key="1">
    <source>
        <dbReference type="SAM" id="MobiDB-lite"/>
    </source>
</evidence>
<dbReference type="PANTHER" id="PTHR46411">
    <property type="entry name" value="FAMILY ATPASE, PUTATIVE-RELATED"/>
    <property type="match status" value="1"/>
</dbReference>
<dbReference type="SMART" id="SM00382">
    <property type="entry name" value="AAA"/>
    <property type="match status" value="1"/>
</dbReference>
<sequence>MDLTAQDATRALAEALADETHCTIIPRVRKCNLEHFKNRFSPDENLYAVDVLESESTEIGPQMQEELQLRRRRTKDKGGNPGVTRERAIHFGPSGKNMLLRIRIQAPSLLRILSAILTEEEELWTTKPRTFIRPFTPLIYRHERVCAVLADLEKRWGSMPSTPRSGQEALPVDDCPAAVAELRCYVEFMNEEVIPIYHRYDNMSSDDDGQPRIRFNDLWCLFRVGELVYRPVGNGTTKEQDNTSLGNRTWRCYGTRPFWVKYRVTPSDVRSYTGSDDSEQASFGVHCYYIDYTGDEYCVVTDTFEIAPFKGEKAIKSLKVFPYRFATDHQKLMQSTIANATAFLQITKKRHAAYSGFTTTRTPKGGPTTDIEGNEVRQPEFIDSEVIVDFGKAFEACPAWKPEATVIRPIEFVHVQVADDDFSICWWSDHERTKLVKETSEMIIIRSSVTACERNFNLSHENRDADRFLIKIRSNDRNGRTTTEEDLSPEDYPLLPSRIFAYGLRGRKFLQLVVQNLKPVKKSDDAFRFLQINPQYKSTLQSLVEDHFDRKSSDRAGGVDIQGIDIIRGKGRGLFILLHGVPGVGKTATAEAIAAANGKPLFPITCGDLGLTPSEVEKNLQRIFWLADTWNCVLLLDEVDTFFSQRAKGDATLAKNALVSVFLRVLEYYDGLLFLTTNRPGSLDEAFKSRIHLQLYYSPLSREQTMDIWRMNIQRLERIEAERSDKTGGARMEIHEHKILRFAEKMFQKQKRQNRWNGRQIRNAFQVASSLAHYDARKANVSPELTVKHFKLVKGVTEDFDDFMHETLGKDEADMAFERGDRADHFVARRDREREREQERFPEEDEDEEASMAFTPRGSGAGGYGGRQRSTSFNRQRSLSPPGSSRGHPASSGGFFGPAAGGYGSSRQKEKPRIQLSGGGGGDYSRGVGGSSLRRYSDERNDERDSHLSPDHLPRGVEEDHRYAPRSGRYAGAGRSEYDRDPLPPRSPRKVKDESDDESSG</sequence>
<protein>
    <recommendedName>
        <fullName evidence="2">AAA+ ATPase domain-containing protein</fullName>
    </recommendedName>
</protein>
<evidence type="ECO:0000313" key="3">
    <source>
        <dbReference type="EMBL" id="KAK4187374.1"/>
    </source>
</evidence>
<feature type="compositionally biased region" description="Basic and acidic residues" evidence="1">
    <location>
        <begin position="828"/>
        <end position="841"/>
    </location>
</feature>
<dbReference type="InterPro" id="IPR054289">
    <property type="entry name" value="DUF7025"/>
</dbReference>
<dbReference type="GO" id="GO:0016887">
    <property type="term" value="F:ATP hydrolysis activity"/>
    <property type="evidence" value="ECO:0007669"/>
    <property type="project" value="InterPro"/>
</dbReference>
<name>A0AAN7AI23_9PEZI</name>
<evidence type="ECO:0000259" key="2">
    <source>
        <dbReference type="SMART" id="SM00382"/>
    </source>
</evidence>
<dbReference type="EMBL" id="MU864404">
    <property type="protein sequence ID" value="KAK4187374.1"/>
    <property type="molecule type" value="Genomic_DNA"/>
</dbReference>
<dbReference type="PANTHER" id="PTHR46411:SF3">
    <property type="entry name" value="AAA+ ATPASE DOMAIN-CONTAINING PROTEIN"/>
    <property type="match status" value="1"/>
</dbReference>
<reference evidence="3" key="2">
    <citation type="submission" date="2023-05" db="EMBL/GenBank/DDBJ databases">
        <authorList>
            <consortium name="Lawrence Berkeley National Laboratory"/>
            <person name="Steindorff A."/>
            <person name="Hensen N."/>
            <person name="Bonometti L."/>
            <person name="Westerberg I."/>
            <person name="Brannstrom I.O."/>
            <person name="Guillou S."/>
            <person name="Cros-Aarteil S."/>
            <person name="Calhoun S."/>
            <person name="Haridas S."/>
            <person name="Kuo A."/>
            <person name="Mondo S."/>
            <person name="Pangilinan J."/>
            <person name="Riley R."/>
            <person name="Labutti K."/>
            <person name="Andreopoulos B."/>
            <person name="Lipzen A."/>
            <person name="Chen C."/>
            <person name="Yanf M."/>
            <person name="Daum C."/>
            <person name="Ng V."/>
            <person name="Clum A."/>
            <person name="Ohm R."/>
            <person name="Martin F."/>
            <person name="Silar P."/>
            <person name="Natvig D."/>
            <person name="Lalanne C."/>
            <person name="Gautier V."/>
            <person name="Ament-Velasquez S.L."/>
            <person name="Kruys A."/>
            <person name="Hutchinson M.I."/>
            <person name="Powell A.J."/>
            <person name="Barry K."/>
            <person name="Miller A.N."/>
            <person name="Grigoriev I.V."/>
            <person name="Debuchy R."/>
            <person name="Gladieux P."/>
            <person name="Thoren M.H."/>
            <person name="Johannesson H."/>
        </authorList>
    </citation>
    <scope>NUCLEOTIDE SEQUENCE</scope>
    <source>
        <strain evidence="3">PSN309</strain>
    </source>
</reference>
<dbReference type="SUPFAM" id="SSF52540">
    <property type="entry name" value="P-loop containing nucleoside triphosphate hydrolases"/>
    <property type="match status" value="1"/>
</dbReference>
<feature type="compositionally biased region" description="Gly residues" evidence="1">
    <location>
        <begin position="917"/>
        <end position="930"/>
    </location>
</feature>
<dbReference type="Pfam" id="PF22942">
    <property type="entry name" value="DUF7025"/>
    <property type="match status" value="1"/>
</dbReference>
<dbReference type="AlphaFoldDB" id="A0AAN7AI23"/>
<dbReference type="Pfam" id="PF23232">
    <property type="entry name" value="AAA_lid_13"/>
    <property type="match status" value="1"/>
</dbReference>
<feature type="compositionally biased region" description="Basic and acidic residues" evidence="1">
    <location>
        <begin position="935"/>
        <end position="963"/>
    </location>
</feature>
<evidence type="ECO:0000313" key="4">
    <source>
        <dbReference type="Proteomes" id="UP001302126"/>
    </source>
</evidence>
<feature type="compositionally biased region" description="Polar residues" evidence="1">
    <location>
        <begin position="868"/>
        <end position="883"/>
    </location>
</feature>
<comment type="caution">
    <text evidence="3">The sequence shown here is derived from an EMBL/GenBank/DDBJ whole genome shotgun (WGS) entry which is preliminary data.</text>
</comment>
<dbReference type="InterPro" id="IPR003959">
    <property type="entry name" value="ATPase_AAA_core"/>
</dbReference>
<dbReference type="Gene3D" id="3.40.50.300">
    <property type="entry name" value="P-loop containing nucleotide triphosphate hydrolases"/>
    <property type="match status" value="1"/>
</dbReference>
<gene>
    <name evidence="3" type="ORF">QBC35DRAFT_498874</name>
</gene>
<proteinExistence type="predicted"/>
<dbReference type="InterPro" id="IPR056599">
    <property type="entry name" value="AAA_lid_fung"/>
</dbReference>
<dbReference type="InterPro" id="IPR027417">
    <property type="entry name" value="P-loop_NTPase"/>
</dbReference>
<feature type="region of interest" description="Disordered" evidence="1">
    <location>
        <begin position="828"/>
        <end position="1001"/>
    </location>
</feature>
<feature type="domain" description="AAA+ ATPase" evidence="2">
    <location>
        <begin position="572"/>
        <end position="701"/>
    </location>
</feature>